<dbReference type="PANTHER" id="PTHR42852">
    <property type="entry name" value="THIOL:DISULFIDE INTERCHANGE PROTEIN DSBE"/>
    <property type="match status" value="1"/>
</dbReference>
<evidence type="ECO:0000313" key="8">
    <source>
        <dbReference type="Proteomes" id="UP000460272"/>
    </source>
</evidence>
<dbReference type="InterPro" id="IPR050553">
    <property type="entry name" value="Thioredoxin_ResA/DsbE_sf"/>
</dbReference>
<dbReference type="SUPFAM" id="SSF52833">
    <property type="entry name" value="Thioredoxin-like"/>
    <property type="match status" value="1"/>
</dbReference>
<evidence type="ECO:0000256" key="3">
    <source>
        <dbReference type="ARBA" id="ARBA00022968"/>
    </source>
</evidence>
<accession>A0A6P2BQY2</accession>
<dbReference type="EMBL" id="RPFW01000006">
    <property type="protein sequence ID" value="TVZ01489.1"/>
    <property type="molecule type" value="Genomic_DNA"/>
</dbReference>
<dbReference type="PROSITE" id="PS00194">
    <property type="entry name" value="THIOREDOXIN_1"/>
    <property type="match status" value="1"/>
</dbReference>
<evidence type="ECO:0000256" key="4">
    <source>
        <dbReference type="ARBA" id="ARBA00023157"/>
    </source>
</evidence>
<evidence type="ECO:0000256" key="1">
    <source>
        <dbReference type="ARBA" id="ARBA00004196"/>
    </source>
</evidence>
<dbReference type="InterPro" id="IPR013766">
    <property type="entry name" value="Thioredoxin_domain"/>
</dbReference>
<dbReference type="GO" id="GO:0016209">
    <property type="term" value="F:antioxidant activity"/>
    <property type="evidence" value="ECO:0007669"/>
    <property type="project" value="InterPro"/>
</dbReference>
<keyword evidence="4" id="KW-1015">Disulfide bond</keyword>
<comment type="subcellular location">
    <subcellularLocation>
        <location evidence="1">Cell envelope</location>
    </subcellularLocation>
</comment>
<keyword evidence="3" id="KW-0735">Signal-anchor</keyword>
<dbReference type="PANTHER" id="PTHR42852:SF6">
    <property type="entry name" value="THIOL:DISULFIDE INTERCHANGE PROTEIN DSBE"/>
    <property type="match status" value="1"/>
</dbReference>
<feature type="domain" description="Thioredoxin" evidence="6">
    <location>
        <begin position="46"/>
        <end position="188"/>
    </location>
</feature>
<dbReference type="GO" id="GO:0016491">
    <property type="term" value="F:oxidoreductase activity"/>
    <property type="evidence" value="ECO:0007669"/>
    <property type="project" value="InterPro"/>
</dbReference>
<dbReference type="CDD" id="cd02966">
    <property type="entry name" value="TlpA_like_family"/>
    <property type="match status" value="1"/>
</dbReference>
<name>A0A6P2BQY2_9ACTN</name>
<dbReference type="Gene3D" id="3.40.30.10">
    <property type="entry name" value="Glutaredoxin"/>
    <property type="match status" value="1"/>
</dbReference>
<evidence type="ECO:0000256" key="5">
    <source>
        <dbReference type="ARBA" id="ARBA00023284"/>
    </source>
</evidence>
<dbReference type="InterPro" id="IPR000866">
    <property type="entry name" value="AhpC/TSA"/>
</dbReference>
<sequence>MFRAKRRMVVIATAVLAVLLAGGLAIGLLSQEKGNASADGIIAYQAGQRPAAPEFTGTSLTGTTIRLSSYLGKTVVLNFWGSWCPPCRDEAPTLEVLAQQYGKQGVAFLGDDVHDSPANALAFTQRLRISYPSINDPGYLVVQQFSQVAPVSDTPTTVVIDKTGHVAGLILGAVSYSQLTTLLRDAAVTQ</sequence>
<gene>
    <name evidence="7" type="ORF">EAS64_28685</name>
</gene>
<comment type="caution">
    <text evidence="7">The sequence shown here is derived from an EMBL/GenBank/DDBJ whole genome shotgun (WGS) entry which is preliminary data.</text>
</comment>
<evidence type="ECO:0000259" key="6">
    <source>
        <dbReference type="PROSITE" id="PS51352"/>
    </source>
</evidence>
<dbReference type="InterPro" id="IPR017937">
    <property type="entry name" value="Thioredoxin_CS"/>
</dbReference>
<evidence type="ECO:0000256" key="2">
    <source>
        <dbReference type="ARBA" id="ARBA00022748"/>
    </source>
</evidence>
<dbReference type="InterPro" id="IPR036249">
    <property type="entry name" value="Thioredoxin-like_sf"/>
</dbReference>
<organism evidence="7 8">
    <name type="scientific">Trebonia kvetii</name>
    <dbReference type="NCBI Taxonomy" id="2480626"/>
    <lineage>
        <taxon>Bacteria</taxon>
        <taxon>Bacillati</taxon>
        <taxon>Actinomycetota</taxon>
        <taxon>Actinomycetes</taxon>
        <taxon>Streptosporangiales</taxon>
        <taxon>Treboniaceae</taxon>
        <taxon>Trebonia</taxon>
    </lineage>
</organism>
<keyword evidence="3" id="KW-0812">Transmembrane</keyword>
<protein>
    <submittedName>
        <fullName evidence="7">TlpA family protein disulfide reductase</fullName>
    </submittedName>
</protein>
<dbReference type="AlphaFoldDB" id="A0A6P2BQY2"/>
<dbReference type="Pfam" id="PF00578">
    <property type="entry name" value="AhpC-TSA"/>
    <property type="match status" value="1"/>
</dbReference>
<keyword evidence="5" id="KW-0676">Redox-active center</keyword>
<dbReference type="GO" id="GO:0030313">
    <property type="term" value="C:cell envelope"/>
    <property type="evidence" value="ECO:0007669"/>
    <property type="project" value="UniProtKB-SubCell"/>
</dbReference>
<proteinExistence type="predicted"/>
<dbReference type="GO" id="GO:0017004">
    <property type="term" value="P:cytochrome complex assembly"/>
    <property type="evidence" value="ECO:0007669"/>
    <property type="project" value="UniProtKB-KW"/>
</dbReference>
<dbReference type="RefSeq" id="WP_145858132.1">
    <property type="nucleotide sequence ID" value="NZ_RPFW01000006.1"/>
</dbReference>
<reference evidence="7 8" key="1">
    <citation type="submission" date="2018-11" db="EMBL/GenBank/DDBJ databases">
        <title>Trebonia kvetii gen.nov., sp.nov., a novel acidophilic actinobacterium, and proposal of the new actinobacterial family Treboniaceae fam. nov.</title>
        <authorList>
            <person name="Rapoport D."/>
            <person name="Sagova-Mareckova M."/>
            <person name="Sedlacek I."/>
            <person name="Provaznik J."/>
            <person name="Kralova S."/>
            <person name="Pavlinic D."/>
            <person name="Benes V."/>
            <person name="Kopecky J."/>
        </authorList>
    </citation>
    <scope>NUCLEOTIDE SEQUENCE [LARGE SCALE GENOMIC DNA]</scope>
    <source>
        <strain evidence="7 8">15Tr583</strain>
    </source>
</reference>
<keyword evidence="2" id="KW-0201">Cytochrome c-type biogenesis</keyword>
<dbReference type="Proteomes" id="UP000460272">
    <property type="component" value="Unassembled WGS sequence"/>
</dbReference>
<dbReference type="PROSITE" id="PS51352">
    <property type="entry name" value="THIOREDOXIN_2"/>
    <property type="match status" value="1"/>
</dbReference>
<evidence type="ECO:0000313" key="7">
    <source>
        <dbReference type="EMBL" id="TVZ01489.1"/>
    </source>
</evidence>
<dbReference type="OrthoDB" id="9796554at2"/>
<keyword evidence="8" id="KW-1185">Reference proteome</keyword>